<reference evidence="7 8" key="1">
    <citation type="submission" date="2016-10" db="EMBL/GenBank/DDBJ databases">
        <title>Draft genome sequences of four alkaliphilic bacteria belonging to the Anaerobacillus genus.</title>
        <authorList>
            <person name="Bassil N.M."/>
            <person name="Lloyd J.R."/>
        </authorList>
    </citation>
    <scope>NUCLEOTIDE SEQUENCE [LARGE SCALE GENOMIC DNA]</scope>
    <source>
        <strain evidence="7 8">DSM 15340</strain>
    </source>
</reference>
<evidence type="ECO:0000313" key="7">
    <source>
        <dbReference type="EMBL" id="OIJ15952.1"/>
    </source>
</evidence>
<dbReference type="InterPro" id="IPR036627">
    <property type="entry name" value="CobW-likC_sf"/>
</dbReference>
<dbReference type="Proteomes" id="UP000180098">
    <property type="component" value="Unassembled WGS sequence"/>
</dbReference>
<dbReference type="Pfam" id="PF07683">
    <property type="entry name" value="CobW_C"/>
    <property type="match status" value="1"/>
</dbReference>
<dbReference type="GO" id="GO:0000166">
    <property type="term" value="F:nucleotide binding"/>
    <property type="evidence" value="ECO:0007669"/>
    <property type="project" value="UniProtKB-KW"/>
</dbReference>
<comment type="similarity">
    <text evidence="4">Belongs to the SIMIBI class G3E GTPase family. ZNG1 subfamily.</text>
</comment>
<feature type="domain" description="CobW C-terminal" evidence="6">
    <location>
        <begin position="244"/>
        <end position="331"/>
    </location>
</feature>
<dbReference type="Pfam" id="PF02492">
    <property type="entry name" value="cobW"/>
    <property type="match status" value="1"/>
</dbReference>
<dbReference type="CDD" id="cd03112">
    <property type="entry name" value="CobW-like"/>
    <property type="match status" value="1"/>
</dbReference>
<evidence type="ECO:0000256" key="5">
    <source>
        <dbReference type="ARBA" id="ARBA00049117"/>
    </source>
</evidence>
<dbReference type="InterPro" id="IPR011629">
    <property type="entry name" value="CobW-like_C"/>
</dbReference>
<keyword evidence="3" id="KW-0143">Chaperone</keyword>
<dbReference type="SMART" id="SM00833">
    <property type="entry name" value="CobW_C"/>
    <property type="match status" value="1"/>
</dbReference>
<evidence type="ECO:0000256" key="1">
    <source>
        <dbReference type="ARBA" id="ARBA00022741"/>
    </source>
</evidence>
<keyword evidence="1" id="KW-0547">Nucleotide-binding</keyword>
<dbReference type="PANTHER" id="PTHR13748">
    <property type="entry name" value="COBW-RELATED"/>
    <property type="match status" value="1"/>
</dbReference>
<dbReference type="InterPro" id="IPR027417">
    <property type="entry name" value="P-loop_NTPase"/>
</dbReference>
<dbReference type="OrthoDB" id="9808822at2"/>
<comment type="catalytic activity">
    <reaction evidence="5">
        <text>GTP + H2O = GDP + phosphate + H(+)</text>
        <dbReference type="Rhea" id="RHEA:19669"/>
        <dbReference type="ChEBI" id="CHEBI:15377"/>
        <dbReference type="ChEBI" id="CHEBI:15378"/>
        <dbReference type="ChEBI" id="CHEBI:37565"/>
        <dbReference type="ChEBI" id="CHEBI:43474"/>
        <dbReference type="ChEBI" id="CHEBI:58189"/>
    </reaction>
    <physiologicalReaction direction="left-to-right" evidence="5">
        <dbReference type="Rhea" id="RHEA:19670"/>
    </physiologicalReaction>
</comment>
<gene>
    <name evidence="7" type="ORF">BKP35_02915</name>
</gene>
<dbReference type="EMBL" id="MLQQ01000001">
    <property type="protein sequence ID" value="OIJ15952.1"/>
    <property type="molecule type" value="Genomic_DNA"/>
</dbReference>
<evidence type="ECO:0000313" key="8">
    <source>
        <dbReference type="Proteomes" id="UP000180098"/>
    </source>
</evidence>
<evidence type="ECO:0000259" key="6">
    <source>
        <dbReference type="SMART" id="SM00833"/>
    </source>
</evidence>
<name>A0A1S2LTU1_9BACI</name>
<comment type="caution">
    <text evidence="7">The sequence shown here is derived from an EMBL/GenBank/DDBJ whole genome shotgun (WGS) entry which is preliminary data.</text>
</comment>
<sequence>MAKIVPAYIITGFLGSGKTTLLQKILTYYKEQNLKPAIVLNEIGETNVEEDLFSEDDVLEMLNGCICCSIQGDFTKELHSFLTTLSKEETPDVLLIEGTGVANPLEIVDALTDPLLINYIDLYSVINLLDASKYLEYQSIFSSSKEVRTVLKSQITTSSYILLNKVDLIDEKNIDKVKKKVDQLKQIDAPVVESTFGDVEIGQLLKKRISTSRGTKTPLNLLEHNDCGCSGEHTCNDHVHNHSFQAMQIDVKEPIDRLQLEKWFKQLPKTLVRGKGVIQLTETVGLFQFQYSSGQLILNRLKTETKVDPCIILIGIELESNSILKSFEDTLQ</sequence>
<dbReference type="InterPro" id="IPR051316">
    <property type="entry name" value="Zinc-reg_GTPase_activator"/>
</dbReference>
<dbReference type="PANTHER" id="PTHR13748:SF62">
    <property type="entry name" value="COBW DOMAIN-CONTAINING PROTEIN"/>
    <property type="match status" value="1"/>
</dbReference>
<keyword evidence="8" id="KW-1185">Reference proteome</keyword>
<dbReference type="GO" id="GO:0016787">
    <property type="term" value="F:hydrolase activity"/>
    <property type="evidence" value="ECO:0007669"/>
    <property type="project" value="UniProtKB-KW"/>
</dbReference>
<dbReference type="SUPFAM" id="SSF90002">
    <property type="entry name" value="Hypothetical protein YjiA, C-terminal domain"/>
    <property type="match status" value="1"/>
</dbReference>
<organism evidence="7 8">
    <name type="scientific">Anaerobacillus arseniciselenatis</name>
    <dbReference type="NCBI Taxonomy" id="85682"/>
    <lineage>
        <taxon>Bacteria</taxon>
        <taxon>Bacillati</taxon>
        <taxon>Bacillota</taxon>
        <taxon>Bacilli</taxon>
        <taxon>Bacillales</taxon>
        <taxon>Bacillaceae</taxon>
        <taxon>Anaerobacillus</taxon>
    </lineage>
</organism>
<proteinExistence type="inferred from homology"/>
<evidence type="ECO:0000256" key="3">
    <source>
        <dbReference type="ARBA" id="ARBA00023186"/>
    </source>
</evidence>
<dbReference type="Gene3D" id="3.40.50.300">
    <property type="entry name" value="P-loop containing nucleotide triphosphate hydrolases"/>
    <property type="match status" value="1"/>
</dbReference>
<evidence type="ECO:0000256" key="2">
    <source>
        <dbReference type="ARBA" id="ARBA00022801"/>
    </source>
</evidence>
<dbReference type="SUPFAM" id="SSF52540">
    <property type="entry name" value="P-loop containing nucleoside triphosphate hydrolases"/>
    <property type="match status" value="1"/>
</dbReference>
<keyword evidence="2" id="KW-0378">Hydrolase</keyword>
<dbReference type="InterPro" id="IPR003495">
    <property type="entry name" value="CobW/HypB/UreG_nucleotide-bd"/>
</dbReference>
<evidence type="ECO:0000256" key="4">
    <source>
        <dbReference type="ARBA" id="ARBA00034320"/>
    </source>
</evidence>
<dbReference type="AlphaFoldDB" id="A0A1S2LTU1"/>
<protein>
    <recommendedName>
        <fullName evidence="6">CobW C-terminal domain-containing protein</fullName>
    </recommendedName>
</protein>
<dbReference type="Gene3D" id="3.30.1220.10">
    <property type="entry name" value="CobW-like, C-terminal domain"/>
    <property type="match status" value="1"/>
</dbReference>
<dbReference type="RefSeq" id="WP_071311877.1">
    <property type="nucleotide sequence ID" value="NZ_MLQQ01000001.1"/>
</dbReference>
<accession>A0A1S2LTU1</accession>
<dbReference type="GO" id="GO:0005737">
    <property type="term" value="C:cytoplasm"/>
    <property type="evidence" value="ECO:0007669"/>
    <property type="project" value="TreeGrafter"/>
</dbReference>